<dbReference type="PANTHER" id="PTHR34135">
    <property type="entry name" value="LYSOZYME"/>
    <property type="match status" value="1"/>
</dbReference>
<feature type="signal peptide" evidence="4">
    <location>
        <begin position="1"/>
        <end position="22"/>
    </location>
</feature>
<dbReference type="AlphaFoldDB" id="A0A4Q7JFY1"/>
<dbReference type="Gene3D" id="3.20.20.80">
    <property type="entry name" value="Glycosidases"/>
    <property type="match status" value="1"/>
</dbReference>
<dbReference type="GO" id="GO:0003796">
    <property type="term" value="F:lysozyme activity"/>
    <property type="evidence" value="ECO:0007669"/>
    <property type="project" value="InterPro"/>
</dbReference>
<evidence type="ECO:0000313" key="5">
    <source>
        <dbReference type="EMBL" id="RZQ65863.1"/>
    </source>
</evidence>
<dbReference type="SMART" id="SM00641">
    <property type="entry name" value="Glyco_25"/>
    <property type="match status" value="1"/>
</dbReference>
<protein>
    <submittedName>
        <fullName evidence="5">Lysozyme</fullName>
    </submittedName>
</protein>
<dbReference type="InterPro" id="IPR002053">
    <property type="entry name" value="Glyco_hydro_25"/>
</dbReference>
<dbReference type="Proteomes" id="UP000292003">
    <property type="component" value="Unassembled WGS sequence"/>
</dbReference>
<feature type="chain" id="PRO_5020303896" evidence="4">
    <location>
        <begin position="23"/>
        <end position="198"/>
    </location>
</feature>
<comment type="similarity">
    <text evidence="1">Belongs to the glycosyl hydrolase 25 family.</text>
</comment>
<dbReference type="GO" id="GO:0016052">
    <property type="term" value="P:carbohydrate catabolic process"/>
    <property type="evidence" value="ECO:0007669"/>
    <property type="project" value="TreeGrafter"/>
</dbReference>
<accession>A0A4Q7JFY1</accession>
<dbReference type="PROSITE" id="PS51904">
    <property type="entry name" value="GLYCOSYL_HYDROL_F25_2"/>
    <property type="match status" value="1"/>
</dbReference>
<keyword evidence="6" id="KW-1185">Reference proteome</keyword>
<dbReference type="Pfam" id="PF01183">
    <property type="entry name" value="Glyco_hydro_25"/>
    <property type="match status" value="1"/>
</dbReference>
<dbReference type="GO" id="GO:0009253">
    <property type="term" value="P:peptidoglycan catabolic process"/>
    <property type="evidence" value="ECO:0007669"/>
    <property type="project" value="InterPro"/>
</dbReference>
<dbReference type="InterPro" id="IPR017853">
    <property type="entry name" value="GH"/>
</dbReference>
<evidence type="ECO:0000256" key="3">
    <source>
        <dbReference type="ARBA" id="ARBA00023295"/>
    </source>
</evidence>
<keyword evidence="4" id="KW-0732">Signal</keyword>
<organism evidence="5 6">
    <name type="scientific">Amycolatopsis suaedae</name>
    <dbReference type="NCBI Taxonomy" id="2510978"/>
    <lineage>
        <taxon>Bacteria</taxon>
        <taxon>Bacillati</taxon>
        <taxon>Actinomycetota</taxon>
        <taxon>Actinomycetes</taxon>
        <taxon>Pseudonocardiales</taxon>
        <taxon>Pseudonocardiaceae</taxon>
        <taxon>Amycolatopsis</taxon>
    </lineage>
</organism>
<keyword evidence="2" id="KW-0378">Hydrolase</keyword>
<dbReference type="OrthoDB" id="287365at2"/>
<comment type="caution">
    <text evidence="5">The sequence shown here is derived from an EMBL/GenBank/DDBJ whole genome shotgun (WGS) entry which is preliminary data.</text>
</comment>
<evidence type="ECO:0000256" key="4">
    <source>
        <dbReference type="SAM" id="SignalP"/>
    </source>
</evidence>
<keyword evidence="3" id="KW-0326">Glycosidase</keyword>
<dbReference type="GO" id="GO:0016998">
    <property type="term" value="P:cell wall macromolecule catabolic process"/>
    <property type="evidence" value="ECO:0007669"/>
    <property type="project" value="InterPro"/>
</dbReference>
<evidence type="ECO:0000256" key="1">
    <source>
        <dbReference type="ARBA" id="ARBA00010646"/>
    </source>
</evidence>
<dbReference type="InterPro" id="IPR018077">
    <property type="entry name" value="Glyco_hydro_fam25_subgr"/>
</dbReference>
<dbReference type="PANTHER" id="PTHR34135:SF2">
    <property type="entry name" value="LYSOZYME"/>
    <property type="match status" value="1"/>
</dbReference>
<dbReference type="SUPFAM" id="SSF51445">
    <property type="entry name" value="(Trans)glycosidases"/>
    <property type="match status" value="1"/>
</dbReference>
<name>A0A4Q7JFY1_9PSEU</name>
<sequence>MRRIVVAVVVFLLGVPAGVASAAATDGFAYVKVSEGTGYTNPDFARQRDDALARGLLVGGFHFALPDRGSGAAQAHHFVDNGGGWTPDGRTLPGAVDLETNPYGQACYGLTPERLVAWVADFSETYAARTGRLPVIYTPAGWWNRCTGTLGQFGRNPLWATGSLTTLPHGWTSYVFWQDAAGDHFNGTREQLLAFARG</sequence>
<reference evidence="5 6" key="1">
    <citation type="submission" date="2019-02" db="EMBL/GenBank/DDBJ databases">
        <title>Draft genome sequence of Amycolatopsis sp. 8-3EHSu isolated from roots of Suaeda maritima.</title>
        <authorList>
            <person name="Duangmal K."/>
            <person name="Chantavorakit T."/>
        </authorList>
    </citation>
    <scope>NUCLEOTIDE SEQUENCE [LARGE SCALE GENOMIC DNA]</scope>
    <source>
        <strain evidence="5 6">8-3EHSu</strain>
    </source>
</reference>
<dbReference type="EMBL" id="SFCC01000001">
    <property type="protein sequence ID" value="RZQ65863.1"/>
    <property type="molecule type" value="Genomic_DNA"/>
</dbReference>
<evidence type="ECO:0000313" key="6">
    <source>
        <dbReference type="Proteomes" id="UP000292003"/>
    </source>
</evidence>
<proteinExistence type="inferred from homology"/>
<evidence type="ECO:0000256" key="2">
    <source>
        <dbReference type="ARBA" id="ARBA00022801"/>
    </source>
</evidence>
<gene>
    <name evidence="5" type="ORF">EWH70_01955</name>
</gene>